<proteinExistence type="predicted"/>
<gene>
    <name evidence="2" type="ORF">TCDM_08974</name>
</gene>
<comment type="caution">
    <text evidence="2">The sequence shown here is derived from an EMBL/GenBank/DDBJ whole genome shotgun (WGS) entry which is preliminary data.</text>
</comment>
<accession>V5D736</accession>
<dbReference type="Proteomes" id="UP000017861">
    <property type="component" value="Unassembled WGS sequence"/>
</dbReference>
<evidence type="ECO:0000313" key="2">
    <source>
        <dbReference type="EMBL" id="ESS63271.1"/>
    </source>
</evidence>
<sequence>MDREPSDQLMDFGRALPRTFRTLIAITTDPSISRSPHFVPAFTWPFTRLTPSRGRPILFWSGAQPNKNNDCCDVSCVVFMDTTHLHATCAAQPEELLAAQPEELLAAQPEELLAAQSAIKKRRGAAGCLRGRTKTAPSIPPPPSNPHTRRRTAPKTLHPIFRITRINRREGQWSLSAKKFTVARRTSDTHALDKLHEGSERGGARDVCAVNVAAENVPSGQFTTFCCTHERPVNAESCAVFLAAIVCVAPLTRRQHARMLRSMLQMD</sequence>
<evidence type="ECO:0000256" key="1">
    <source>
        <dbReference type="SAM" id="MobiDB-lite"/>
    </source>
</evidence>
<feature type="region of interest" description="Disordered" evidence="1">
    <location>
        <begin position="124"/>
        <end position="152"/>
    </location>
</feature>
<protein>
    <submittedName>
        <fullName evidence="2">Uncharacterized protein</fullName>
    </submittedName>
</protein>
<evidence type="ECO:0000313" key="3">
    <source>
        <dbReference type="Proteomes" id="UP000017861"/>
    </source>
</evidence>
<dbReference type="VEuPathDB" id="TriTrypDB:TCDM_08974"/>
<dbReference type="EMBL" id="AYLP01000135">
    <property type="protein sequence ID" value="ESS63271.1"/>
    <property type="molecule type" value="Genomic_DNA"/>
</dbReference>
<dbReference type="AlphaFoldDB" id="V5D736"/>
<name>V5D736_TRYCR</name>
<organism evidence="2 3">
    <name type="scientific">Trypanosoma cruzi Dm28c</name>
    <dbReference type="NCBI Taxonomy" id="1416333"/>
    <lineage>
        <taxon>Eukaryota</taxon>
        <taxon>Discoba</taxon>
        <taxon>Euglenozoa</taxon>
        <taxon>Kinetoplastea</taxon>
        <taxon>Metakinetoplastina</taxon>
        <taxon>Trypanosomatida</taxon>
        <taxon>Trypanosomatidae</taxon>
        <taxon>Trypanosoma</taxon>
        <taxon>Schizotrypanum</taxon>
    </lineage>
</organism>
<reference evidence="2 3" key="1">
    <citation type="journal article" date="2014" name="Genome Announc.">
        <title>Trypanosoma cruzi Clone Dm28c Draft Genome Sequence.</title>
        <authorList>
            <person name="Grisard E.C."/>
            <person name="Teixeira S.M."/>
            <person name="de Almeida L.G."/>
            <person name="Stoco P.H."/>
            <person name="Gerber A.L."/>
            <person name="Talavera-Lopez C."/>
            <person name="Lima O.C."/>
            <person name="Andersson B."/>
            <person name="de Vasconcelos A.T."/>
        </authorList>
    </citation>
    <scope>NUCLEOTIDE SEQUENCE [LARGE SCALE GENOMIC DNA]</scope>
    <source>
        <strain evidence="2 3">Dm28c</strain>
    </source>
</reference>